<feature type="transmembrane region" description="Helical" evidence="4">
    <location>
        <begin position="317"/>
        <end position="338"/>
    </location>
</feature>
<proteinExistence type="predicted"/>
<feature type="transmembrane region" description="Helical" evidence="4">
    <location>
        <begin position="199"/>
        <end position="218"/>
    </location>
</feature>
<keyword evidence="1 4" id="KW-0812">Transmembrane</keyword>
<protein>
    <submittedName>
        <fullName evidence="6">MFS transporter</fullName>
    </submittedName>
</protein>
<dbReference type="InterPro" id="IPR011701">
    <property type="entry name" value="MFS"/>
</dbReference>
<dbReference type="InterPro" id="IPR052952">
    <property type="entry name" value="MFS-Transporter"/>
</dbReference>
<keyword evidence="3 4" id="KW-0472">Membrane</keyword>
<dbReference type="Pfam" id="PF07690">
    <property type="entry name" value="MFS_1"/>
    <property type="match status" value="1"/>
</dbReference>
<evidence type="ECO:0000313" key="7">
    <source>
        <dbReference type="Proteomes" id="UP001595593"/>
    </source>
</evidence>
<dbReference type="PANTHER" id="PTHR23527">
    <property type="entry name" value="BLL3282 PROTEIN"/>
    <property type="match status" value="1"/>
</dbReference>
<feature type="transmembrane region" description="Helical" evidence="4">
    <location>
        <begin position="358"/>
        <end position="378"/>
    </location>
</feature>
<dbReference type="RefSeq" id="WP_379595553.1">
    <property type="nucleotide sequence ID" value="NZ_JBHRTN010000008.1"/>
</dbReference>
<feature type="transmembrane region" description="Helical" evidence="4">
    <location>
        <begin position="168"/>
        <end position="187"/>
    </location>
</feature>
<dbReference type="Gene3D" id="1.20.1250.20">
    <property type="entry name" value="MFS general substrate transporter like domains"/>
    <property type="match status" value="2"/>
</dbReference>
<dbReference type="PANTHER" id="PTHR23527:SF1">
    <property type="entry name" value="BLL3282 PROTEIN"/>
    <property type="match status" value="1"/>
</dbReference>
<feature type="transmembrane region" description="Helical" evidence="4">
    <location>
        <begin position="84"/>
        <end position="110"/>
    </location>
</feature>
<reference evidence="7" key="1">
    <citation type="journal article" date="2019" name="Int. J. Syst. Evol. Microbiol.">
        <title>The Global Catalogue of Microorganisms (GCM) 10K type strain sequencing project: providing services to taxonomists for standard genome sequencing and annotation.</title>
        <authorList>
            <consortium name="The Broad Institute Genomics Platform"/>
            <consortium name="The Broad Institute Genome Sequencing Center for Infectious Disease"/>
            <person name="Wu L."/>
            <person name="Ma J."/>
        </authorList>
    </citation>
    <scope>NUCLEOTIDE SEQUENCE [LARGE SCALE GENOMIC DNA]</scope>
    <source>
        <strain evidence="7">KCTC 52094</strain>
    </source>
</reference>
<keyword evidence="7" id="KW-1185">Reference proteome</keyword>
<dbReference type="EMBL" id="JBHRTN010000008">
    <property type="protein sequence ID" value="MFC3125083.1"/>
    <property type="molecule type" value="Genomic_DNA"/>
</dbReference>
<feature type="transmembrane region" description="Helical" evidence="4">
    <location>
        <begin position="230"/>
        <end position="251"/>
    </location>
</feature>
<dbReference type="Proteomes" id="UP001595593">
    <property type="component" value="Unassembled WGS sequence"/>
</dbReference>
<feature type="transmembrane region" description="Helical" evidence="4">
    <location>
        <begin position="50"/>
        <end position="72"/>
    </location>
</feature>
<gene>
    <name evidence="6" type="ORF">ACFOD4_08425</name>
</gene>
<dbReference type="SUPFAM" id="SSF103473">
    <property type="entry name" value="MFS general substrate transporter"/>
    <property type="match status" value="1"/>
</dbReference>
<dbReference type="InterPro" id="IPR036259">
    <property type="entry name" value="MFS_trans_sf"/>
</dbReference>
<evidence type="ECO:0000256" key="3">
    <source>
        <dbReference type="ARBA" id="ARBA00023136"/>
    </source>
</evidence>
<feature type="domain" description="Major facilitator superfamily (MFS) profile" evidence="5">
    <location>
        <begin position="1"/>
        <end position="405"/>
    </location>
</feature>
<feature type="transmembrane region" description="Helical" evidence="4">
    <location>
        <begin position="257"/>
        <end position="278"/>
    </location>
</feature>
<dbReference type="InterPro" id="IPR020846">
    <property type="entry name" value="MFS_dom"/>
</dbReference>
<evidence type="ECO:0000256" key="4">
    <source>
        <dbReference type="SAM" id="Phobius"/>
    </source>
</evidence>
<keyword evidence="2 4" id="KW-1133">Transmembrane helix</keyword>
<dbReference type="PROSITE" id="PS50850">
    <property type="entry name" value="MFS"/>
    <property type="match status" value="1"/>
</dbReference>
<accession>A0ABV7FZP0</accession>
<evidence type="ECO:0000259" key="5">
    <source>
        <dbReference type="PROSITE" id="PS50850"/>
    </source>
</evidence>
<feature type="transmembrane region" description="Helical" evidence="4">
    <location>
        <begin position="290"/>
        <end position="311"/>
    </location>
</feature>
<comment type="caution">
    <text evidence="6">The sequence shown here is derived from an EMBL/GenBank/DDBJ whole genome shotgun (WGS) entry which is preliminary data.</text>
</comment>
<organism evidence="6 7">
    <name type="scientific">Teichococcus globiformis</name>
    <dbReference type="NCBI Taxonomy" id="2307229"/>
    <lineage>
        <taxon>Bacteria</taxon>
        <taxon>Pseudomonadati</taxon>
        <taxon>Pseudomonadota</taxon>
        <taxon>Alphaproteobacteria</taxon>
        <taxon>Acetobacterales</taxon>
        <taxon>Roseomonadaceae</taxon>
        <taxon>Roseomonas</taxon>
    </lineage>
</organism>
<name>A0ABV7FZP0_9PROT</name>
<evidence type="ECO:0000313" key="6">
    <source>
        <dbReference type="EMBL" id="MFC3125083.1"/>
    </source>
</evidence>
<evidence type="ECO:0000256" key="2">
    <source>
        <dbReference type="ARBA" id="ARBA00022989"/>
    </source>
</evidence>
<feature type="transmembrane region" description="Helical" evidence="4">
    <location>
        <begin position="143"/>
        <end position="161"/>
    </location>
</feature>
<sequence>MTAAPLPAPSWQSALGVTLAMQTAAAALGQTMPVVAPVMTGSIGLDPESIGYLAGFTSLGTVLFLACGGPVLERLGAVRMLQLGVLVSGCSIALAALGWPPVLFLAALFLGLGYGPTPPAGSRILAATAPARHRTLIFSVKQAGAPLGAVLAGLAGPAIALRWGWEAVCLAGLVLACGVALAVQPWRRVLDAGRDQGRAIHPAVLFSSGNLAAPFAALRLHPMLWPLTALSGAFACLQGSLFAFIVTWLVGKHGLSLPQAGAIFAVMQGAGVTARMTLGWLADRSGKPSLILAVQAFAGSALAASLALMPVGTAGPILGALAAACGFVAASWNGIALAEVARYAPQHRIADATSGSTVITFLCYFLAPLAFAALAAVFGWTAPLLLMAALPAAMGLLTAPRLLRG</sequence>
<feature type="transmembrane region" description="Helical" evidence="4">
    <location>
        <begin position="384"/>
        <end position="403"/>
    </location>
</feature>
<evidence type="ECO:0000256" key="1">
    <source>
        <dbReference type="ARBA" id="ARBA00022692"/>
    </source>
</evidence>